<name>A0A5A7N707_9PROT</name>
<comment type="caution">
    <text evidence="3">The sequence shown here is derived from an EMBL/GenBank/DDBJ whole genome shotgun (WGS) entry which is preliminary data.</text>
</comment>
<dbReference type="CDD" id="cd06558">
    <property type="entry name" value="crotonase-like"/>
    <property type="match status" value="1"/>
</dbReference>
<reference evidence="3 4" key="1">
    <citation type="submission" date="2019-09" db="EMBL/GenBank/DDBJ databases">
        <title>NBRP : Genome information of microbial organism related human and environment.</title>
        <authorList>
            <person name="Hattori M."/>
            <person name="Oshima K."/>
            <person name="Inaba H."/>
            <person name="Suda W."/>
            <person name="Sakamoto M."/>
            <person name="Iino T."/>
            <person name="Kitahara M."/>
            <person name="Oshida Y."/>
            <person name="Iida T."/>
            <person name="Kudo T."/>
            <person name="Itoh T."/>
            <person name="Ohkuma M."/>
        </authorList>
    </citation>
    <scope>NUCLEOTIDE SEQUENCE [LARGE SCALE GENOMIC DNA]</scope>
    <source>
        <strain evidence="3 4">Q-1</strain>
    </source>
</reference>
<dbReference type="InterPro" id="IPR029045">
    <property type="entry name" value="ClpP/crotonase-like_dom_sf"/>
</dbReference>
<dbReference type="GO" id="GO:0016853">
    <property type="term" value="F:isomerase activity"/>
    <property type="evidence" value="ECO:0007669"/>
    <property type="project" value="UniProtKB-KW"/>
</dbReference>
<dbReference type="InterPro" id="IPR014748">
    <property type="entry name" value="Enoyl-CoA_hydra_C"/>
</dbReference>
<sequence>MLDHRPEALKARNFQTIELAIDGPLARIRLNRPDRLNALSPLLLRELHQAVTSLGTGDSRARCLIITGAGRGFSAGADLLANSEEETVSEAAPPDLSRSLRSLYHPLIMALHDLPIPIIAAVNGPAAGAGMSLALTADFILAARSASFMQAFVQIGLAPDAGSSWALPRLIGPARAARLMMLGEKLSAEDALSWGLVMAVHDDEKLLDEAEKLGHRLAQGPSQSYAAIRALLRASADHDLPTQLELEAETQKKLGQTADFIEGVRAFIEKRPARFSGQ</sequence>
<protein>
    <submittedName>
        <fullName evidence="3">2-(1,2-epoxy-1,2-dihydrophenyl)acetyl-CoA isomerase</fullName>
    </submittedName>
</protein>
<dbReference type="Pfam" id="PF00378">
    <property type="entry name" value="ECH_1"/>
    <property type="match status" value="1"/>
</dbReference>
<evidence type="ECO:0000256" key="2">
    <source>
        <dbReference type="RuleBase" id="RU003707"/>
    </source>
</evidence>
<evidence type="ECO:0000313" key="4">
    <source>
        <dbReference type="Proteomes" id="UP000324996"/>
    </source>
</evidence>
<dbReference type="RefSeq" id="WP_042086745.1">
    <property type="nucleotide sequence ID" value="NZ_BKCN01000002.1"/>
</dbReference>
<keyword evidence="3" id="KW-0413">Isomerase</keyword>
<dbReference type="Proteomes" id="UP000324996">
    <property type="component" value="Unassembled WGS sequence"/>
</dbReference>
<accession>A0A5A7N707</accession>
<keyword evidence="4" id="KW-1185">Reference proteome</keyword>
<evidence type="ECO:0000313" key="3">
    <source>
        <dbReference type="EMBL" id="GER02859.1"/>
    </source>
</evidence>
<proteinExistence type="inferred from homology"/>
<evidence type="ECO:0000256" key="1">
    <source>
        <dbReference type="ARBA" id="ARBA00005254"/>
    </source>
</evidence>
<gene>
    <name evidence="3" type="ORF">JCM17846_05410</name>
</gene>
<dbReference type="AlphaFoldDB" id="A0A5A7N707"/>
<dbReference type="PROSITE" id="PS00166">
    <property type="entry name" value="ENOYL_COA_HYDRATASE"/>
    <property type="match status" value="1"/>
</dbReference>
<dbReference type="EMBL" id="BKCN01000002">
    <property type="protein sequence ID" value="GER02859.1"/>
    <property type="molecule type" value="Genomic_DNA"/>
</dbReference>
<dbReference type="Gene3D" id="3.90.226.10">
    <property type="entry name" value="2-enoyl-CoA Hydratase, Chain A, domain 1"/>
    <property type="match status" value="1"/>
</dbReference>
<dbReference type="InterPro" id="IPR001753">
    <property type="entry name" value="Enoyl-CoA_hydra/iso"/>
</dbReference>
<dbReference type="InterPro" id="IPR018376">
    <property type="entry name" value="Enoyl-CoA_hyd/isom_CS"/>
</dbReference>
<dbReference type="PANTHER" id="PTHR43459:SF1">
    <property type="entry name" value="EG:BACN32G11.4 PROTEIN"/>
    <property type="match status" value="1"/>
</dbReference>
<dbReference type="PANTHER" id="PTHR43459">
    <property type="entry name" value="ENOYL-COA HYDRATASE"/>
    <property type="match status" value="1"/>
</dbReference>
<comment type="similarity">
    <text evidence="1 2">Belongs to the enoyl-CoA hydratase/isomerase family.</text>
</comment>
<dbReference type="Gene3D" id="1.10.12.10">
    <property type="entry name" value="Lyase 2-enoyl-coa Hydratase, Chain A, domain 2"/>
    <property type="match status" value="1"/>
</dbReference>
<dbReference type="SUPFAM" id="SSF52096">
    <property type="entry name" value="ClpP/crotonase"/>
    <property type="match status" value="1"/>
</dbReference>
<organism evidence="3 4">
    <name type="scientific">Iodidimonas nitroreducens</name>
    <dbReference type="NCBI Taxonomy" id="1236968"/>
    <lineage>
        <taxon>Bacteria</taxon>
        <taxon>Pseudomonadati</taxon>
        <taxon>Pseudomonadota</taxon>
        <taxon>Alphaproteobacteria</taxon>
        <taxon>Iodidimonadales</taxon>
        <taxon>Iodidimonadaceae</taxon>
        <taxon>Iodidimonas</taxon>
    </lineage>
</organism>